<dbReference type="RefSeq" id="WP_162370687.1">
    <property type="nucleotide sequence ID" value="NZ_JAAEEH010000024.1"/>
</dbReference>
<dbReference type="Proteomes" id="UP000461585">
    <property type="component" value="Unassembled WGS sequence"/>
</dbReference>
<protein>
    <submittedName>
        <fullName evidence="2">Uncharacterized protein</fullName>
    </submittedName>
</protein>
<sequence length="192" mass="20453">MAALAVGTGLLVVAAGAMIPVWQQGGKDWFGVESPSGTESAKRVGEQETVPGLESKEGIEENKESAPIQEKIAATADSTGKPKPSDGGASLQDMRPVPEEPPSEPAEGPVSSYEEHVRRKIRENQGSLKEEDVAFGNAMAGKVDPSYVAGLMENGLTQEERAELKAYLLARLTENEVQRALEIYQAYAGALQ</sequence>
<gene>
    <name evidence="2" type="ORF">GXN74_09460</name>
</gene>
<proteinExistence type="predicted"/>
<evidence type="ECO:0000256" key="1">
    <source>
        <dbReference type="SAM" id="MobiDB-lite"/>
    </source>
</evidence>
<evidence type="ECO:0000313" key="2">
    <source>
        <dbReference type="EMBL" id="NDL67966.1"/>
    </source>
</evidence>
<comment type="caution">
    <text evidence="2">The sequence shown here is derived from an EMBL/GenBank/DDBJ whole genome shotgun (WGS) entry which is preliminary data.</text>
</comment>
<accession>A0A7X5KMG6</accession>
<evidence type="ECO:0000313" key="3">
    <source>
        <dbReference type="Proteomes" id="UP000461585"/>
    </source>
</evidence>
<organism evidence="2 3">
    <name type="scientific">Anaerotalea alkaliphila</name>
    <dbReference type="NCBI Taxonomy" id="2662126"/>
    <lineage>
        <taxon>Bacteria</taxon>
        <taxon>Bacillati</taxon>
        <taxon>Bacillota</taxon>
        <taxon>Clostridia</taxon>
        <taxon>Eubacteriales</taxon>
        <taxon>Anaerotalea</taxon>
    </lineage>
</organism>
<name>A0A7X5KMG6_9FIRM</name>
<dbReference type="AlphaFoldDB" id="A0A7X5KMG6"/>
<reference evidence="2 3" key="1">
    <citation type="submission" date="2020-01" db="EMBL/GenBank/DDBJ databases">
        <title>Anaeroalcalibacter tamaniensis gen. nov., sp. nov., moderately halophilic strictly anaerobic fermenter bacterium from mud volcano of Taman peninsula.</title>
        <authorList>
            <person name="Frolova A."/>
            <person name="Merkel A.Y."/>
            <person name="Slobodkin A.I."/>
        </authorList>
    </citation>
    <scope>NUCLEOTIDE SEQUENCE [LARGE SCALE GENOMIC DNA]</scope>
    <source>
        <strain evidence="2 3">F-3ap</strain>
    </source>
</reference>
<keyword evidence="3" id="KW-1185">Reference proteome</keyword>
<dbReference type="EMBL" id="JAAEEH010000024">
    <property type="protein sequence ID" value="NDL67966.1"/>
    <property type="molecule type" value="Genomic_DNA"/>
</dbReference>
<feature type="compositionally biased region" description="Basic and acidic residues" evidence="1">
    <location>
        <begin position="54"/>
        <end position="64"/>
    </location>
</feature>
<feature type="region of interest" description="Disordered" evidence="1">
    <location>
        <begin position="27"/>
        <end position="116"/>
    </location>
</feature>